<organism evidence="3 4">
    <name type="scientific">Sulfitobacter porphyrae</name>
    <dbReference type="NCBI Taxonomy" id="1246864"/>
    <lineage>
        <taxon>Bacteria</taxon>
        <taxon>Pseudomonadati</taxon>
        <taxon>Pseudomonadota</taxon>
        <taxon>Alphaproteobacteria</taxon>
        <taxon>Rhodobacterales</taxon>
        <taxon>Roseobacteraceae</taxon>
        <taxon>Sulfitobacter</taxon>
    </lineage>
</organism>
<evidence type="ECO:0000259" key="2">
    <source>
        <dbReference type="Pfam" id="PF14833"/>
    </source>
</evidence>
<gene>
    <name evidence="3" type="ORF">ACFQFQ_03890</name>
</gene>
<dbReference type="Gene3D" id="3.40.50.720">
    <property type="entry name" value="NAD(P)-binding Rossmann-like Domain"/>
    <property type="match status" value="1"/>
</dbReference>
<reference evidence="4" key="1">
    <citation type="journal article" date="2019" name="Int. J. Syst. Evol. Microbiol.">
        <title>The Global Catalogue of Microorganisms (GCM) 10K type strain sequencing project: providing services to taxonomists for standard genome sequencing and annotation.</title>
        <authorList>
            <consortium name="The Broad Institute Genomics Platform"/>
            <consortium name="The Broad Institute Genome Sequencing Center for Infectious Disease"/>
            <person name="Wu L."/>
            <person name="Ma J."/>
        </authorList>
    </citation>
    <scope>NUCLEOTIDE SEQUENCE [LARGE SCALE GENOMIC DNA]</scope>
    <source>
        <strain evidence="4">CCUG 66188</strain>
    </source>
</reference>
<dbReference type="Proteomes" id="UP001596353">
    <property type="component" value="Unassembled WGS sequence"/>
</dbReference>
<dbReference type="Pfam" id="PF03446">
    <property type="entry name" value="NAD_binding_2"/>
    <property type="match status" value="1"/>
</dbReference>
<evidence type="ECO:0000259" key="1">
    <source>
        <dbReference type="Pfam" id="PF03446"/>
    </source>
</evidence>
<sequence>MEEAVFGENGVARGARKGSVLVDFSSIQPDASVRMAERLKSETGMDWIDAPVSGGVPGAEAGTLAIMAGGAQEVFDRVESTVLDMAARFTLMGPSGAGQTTKLCNQVIVGCTMAVLAEAARLATNAGVDATRLPEALAGGFADSKPLQIFLPRMVNAQHEPPLGHVYTMLKDLDSVCALARSCTSPVPFTAMAAEQFRLLTVRGGETADALEIFKLSGPSKL</sequence>
<dbReference type="PANTHER" id="PTHR43060:SF15">
    <property type="entry name" value="3-HYDROXYISOBUTYRATE DEHYDROGENASE-LIKE 1, MITOCHONDRIAL-RELATED"/>
    <property type="match status" value="1"/>
</dbReference>
<dbReference type="SUPFAM" id="SSF51735">
    <property type="entry name" value="NAD(P)-binding Rossmann-fold domains"/>
    <property type="match status" value="1"/>
</dbReference>
<dbReference type="InterPro" id="IPR008927">
    <property type="entry name" value="6-PGluconate_DH-like_C_sf"/>
</dbReference>
<feature type="domain" description="6-phosphogluconate dehydrogenase NADP-binding" evidence="1">
    <location>
        <begin position="2"/>
        <end position="93"/>
    </location>
</feature>
<evidence type="ECO:0000313" key="3">
    <source>
        <dbReference type="EMBL" id="MFC6758843.1"/>
    </source>
</evidence>
<dbReference type="Pfam" id="PF14833">
    <property type="entry name" value="NAD_binding_11"/>
    <property type="match status" value="1"/>
</dbReference>
<evidence type="ECO:0000313" key="4">
    <source>
        <dbReference type="Proteomes" id="UP001596353"/>
    </source>
</evidence>
<dbReference type="InterPro" id="IPR036291">
    <property type="entry name" value="NAD(P)-bd_dom_sf"/>
</dbReference>
<dbReference type="PANTHER" id="PTHR43060">
    <property type="entry name" value="3-HYDROXYISOBUTYRATE DEHYDROGENASE-LIKE 1, MITOCHONDRIAL-RELATED"/>
    <property type="match status" value="1"/>
</dbReference>
<comment type="caution">
    <text evidence="3">The sequence shown here is derived from an EMBL/GenBank/DDBJ whole genome shotgun (WGS) entry which is preliminary data.</text>
</comment>
<dbReference type="SUPFAM" id="SSF48179">
    <property type="entry name" value="6-phosphogluconate dehydrogenase C-terminal domain-like"/>
    <property type="match status" value="1"/>
</dbReference>
<keyword evidence="4" id="KW-1185">Reference proteome</keyword>
<dbReference type="Gene3D" id="1.10.1040.10">
    <property type="entry name" value="N-(1-d-carboxylethyl)-l-norvaline Dehydrogenase, domain 2"/>
    <property type="match status" value="1"/>
</dbReference>
<proteinExistence type="predicted"/>
<dbReference type="GO" id="GO:0016491">
    <property type="term" value="F:oxidoreductase activity"/>
    <property type="evidence" value="ECO:0007669"/>
    <property type="project" value="UniProtKB-KW"/>
</dbReference>
<dbReference type="InterPro" id="IPR006115">
    <property type="entry name" value="6PGDH_NADP-bd"/>
</dbReference>
<keyword evidence="3" id="KW-0560">Oxidoreductase</keyword>
<dbReference type="EMBL" id="JBHSWG010000001">
    <property type="protein sequence ID" value="MFC6758843.1"/>
    <property type="molecule type" value="Genomic_DNA"/>
</dbReference>
<accession>A0ABW2B1S8</accession>
<feature type="domain" description="3-hydroxyisobutyrate dehydrogenase-like NAD-binding" evidence="2">
    <location>
        <begin position="96"/>
        <end position="216"/>
    </location>
</feature>
<dbReference type="EC" id="1.1.-.-" evidence="3"/>
<dbReference type="InterPro" id="IPR013328">
    <property type="entry name" value="6PGD_dom2"/>
</dbReference>
<dbReference type="InterPro" id="IPR029154">
    <property type="entry name" value="HIBADH-like_NADP-bd"/>
</dbReference>
<protein>
    <submittedName>
        <fullName evidence="3">NAD(P)-dependent oxidoreductase</fullName>
        <ecNumber evidence="3">1.1.-.-</ecNumber>
    </submittedName>
</protein>
<name>A0ABW2B1S8_9RHOB</name>